<keyword evidence="3 6" id="KW-0418">Kinase</keyword>
<dbReference type="AlphaFoldDB" id="A0A139ASG7"/>
<dbReference type="GO" id="GO:0004674">
    <property type="term" value="F:protein serine/threonine kinase activity"/>
    <property type="evidence" value="ECO:0007669"/>
    <property type="project" value="TreeGrafter"/>
</dbReference>
<proteinExistence type="predicted"/>
<dbReference type="PRINTS" id="PR00109">
    <property type="entry name" value="TYRKINASE"/>
</dbReference>
<dbReference type="OrthoDB" id="2146423at2759"/>
<feature type="domain" description="Protein kinase" evidence="5">
    <location>
        <begin position="19"/>
        <end position="277"/>
    </location>
</feature>
<evidence type="ECO:0000313" key="6">
    <source>
        <dbReference type="EMBL" id="KXS19688.1"/>
    </source>
</evidence>
<dbReference type="Pfam" id="PF07714">
    <property type="entry name" value="PK_Tyr_Ser-Thr"/>
    <property type="match status" value="1"/>
</dbReference>
<dbReference type="SUPFAM" id="SSF56112">
    <property type="entry name" value="Protein kinase-like (PK-like)"/>
    <property type="match status" value="1"/>
</dbReference>
<accession>A0A139ASG7</accession>
<sequence>MPPAPAPLPRQWAIKESDVEIGRLIAQGGFGQVLEGMWLGHTKVAVKRLLIKPGRDVMSDIEREVTAWSALRHPNVLPFFGACVEAPLPWMISPFMERGNVLHYLSTFEDGPGDDLRLSLIYDISKGMQYLHSQKVIHSDLKSVNVLVSNDGAALVTDFGFVRVRSKTRSTLSKNMNVPGTFQWMPPERHRDGTCDEKGDVYAFAMMCVEIWTLDVPFGTIPDSPFLYHRIVNEGFRPDLSSIDMPEALKSLLRECWDQRPEARPTFSAIAERLKAIATRECRIAPTRCCTRRRATSS</sequence>
<dbReference type="STRING" id="1344416.A0A139ASG7"/>
<keyword evidence="7" id="KW-1185">Reference proteome</keyword>
<dbReference type="InterPro" id="IPR001245">
    <property type="entry name" value="Ser-Thr/Tyr_kinase_cat_dom"/>
</dbReference>
<keyword evidence="2" id="KW-0547">Nucleotide-binding</keyword>
<keyword evidence="1" id="KW-0808">Transferase</keyword>
<dbReference type="SMART" id="SM00220">
    <property type="entry name" value="S_TKc"/>
    <property type="match status" value="1"/>
</dbReference>
<dbReference type="PANTHER" id="PTHR44329">
    <property type="entry name" value="SERINE/THREONINE-PROTEIN KINASE TNNI3K-RELATED"/>
    <property type="match status" value="1"/>
</dbReference>
<evidence type="ECO:0000256" key="1">
    <source>
        <dbReference type="ARBA" id="ARBA00022679"/>
    </source>
</evidence>
<dbReference type="InterPro" id="IPR008271">
    <property type="entry name" value="Ser/Thr_kinase_AS"/>
</dbReference>
<evidence type="ECO:0000256" key="4">
    <source>
        <dbReference type="ARBA" id="ARBA00022840"/>
    </source>
</evidence>
<reference evidence="6 7" key="1">
    <citation type="journal article" date="2015" name="Genome Biol. Evol.">
        <title>Phylogenomic analyses indicate that early fungi evolved digesting cell walls of algal ancestors of land plants.</title>
        <authorList>
            <person name="Chang Y."/>
            <person name="Wang S."/>
            <person name="Sekimoto S."/>
            <person name="Aerts A.L."/>
            <person name="Choi C."/>
            <person name="Clum A."/>
            <person name="LaButti K.M."/>
            <person name="Lindquist E.A."/>
            <person name="Yee Ngan C."/>
            <person name="Ohm R.A."/>
            <person name="Salamov A.A."/>
            <person name="Grigoriev I.V."/>
            <person name="Spatafora J.W."/>
            <person name="Berbee M.L."/>
        </authorList>
    </citation>
    <scope>NUCLEOTIDE SEQUENCE [LARGE SCALE GENOMIC DNA]</scope>
    <source>
        <strain evidence="6 7">JEL478</strain>
    </source>
</reference>
<dbReference type="PANTHER" id="PTHR44329:SF288">
    <property type="entry name" value="MITOGEN-ACTIVATED PROTEIN KINASE KINASE KINASE 20"/>
    <property type="match status" value="1"/>
</dbReference>
<dbReference type="InterPro" id="IPR051681">
    <property type="entry name" value="Ser/Thr_Kinases-Pseudokinases"/>
</dbReference>
<dbReference type="PROSITE" id="PS00108">
    <property type="entry name" value="PROTEIN_KINASE_ST"/>
    <property type="match status" value="1"/>
</dbReference>
<organism evidence="6 7">
    <name type="scientific">Gonapodya prolifera (strain JEL478)</name>
    <name type="common">Monoblepharis prolifera</name>
    <dbReference type="NCBI Taxonomy" id="1344416"/>
    <lineage>
        <taxon>Eukaryota</taxon>
        <taxon>Fungi</taxon>
        <taxon>Fungi incertae sedis</taxon>
        <taxon>Chytridiomycota</taxon>
        <taxon>Chytridiomycota incertae sedis</taxon>
        <taxon>Monoblepharidomycetes</taxon>
        <taxon>Monoblepharidales</taxon>
        <taxon>Gonapodyaceae</taxon>
        <taxon>Gonapodya</taxon>
    </lineage>
</organism>
<dbReference type="PIRSF" id="PIRSF000654">
    <property type="entry name" value="Integrin-linked_kinase"/>
    <property type="match status" value="1"/>
</dbReference>
<dbReference type="Gene3D" id="1.10.510.10">
    <property type="entry name" value="Transferase(Phosphotransferase) domain 1"/>
    <property type="match status" value="1"/>
</dbReference>
<name>A0A139ASG7_GONPJ</name>
<dbReference type="InterPro" id="IPR011009">
    <property type="entry name" value="Kinase-like_dom_sf"/>
</dbReference>
<gene>
    <name evidence="6" type="ORF">M427DRAFT_427656</name>
</gene>
<dbReference type="Proteomes" id="UP000070544">
    <property type="component" value="Unassembled WGS sequence"/>
</dbReference>
<evidence type="ECO:0000313" key="7">
    <source>
        <dbReference type="Proteomes" id="UP000070544"/>
    </source>
</evidence>
<keyword evidence="4" id="KW-0067">ATP-binding</keyword>
<dbReference type="PROSITE" id="PS50011">
    <property type="entry name" value="PROTEIN_KINASE_DOM"/>
    <property type="match status" value="1"/>
</dbReference>
<dbReference type="GO" id="GO:0005524">
    <property type="term" value="F:ATP binding"/>
    <property type="evidence" value="ECO:0007669"/>
    <property type="project" value="UniProtKB-KW"/>
</dbReference>
<dbReference type="InterPro" id="IPR000719">
    <property type="entry name" value="Prot_kinase_dom"/>
</dbReference>
<protein>
    <submittedName>
        <fullName evidence="6">Kinase-like protein</fullName>
    </submittedName>
</protein>
<evidence type="ECO:0000256" key="2">
    <source>
        <dbReference type="ARBA" id="ARBA00022741"/>
    </source>
</evidence>
<evidence type="ECO:0000256" key="3">
    <source>
        <dbReference type="ARBA" id="ARBA00022777"/>
    </source>
</evidence>
<dbReference type="EMBL" id="KQ965737">
    <property type="protein sequence ID" value="KXS19688.1"/>
    <property type="molecule type" value="Genomic_DNA"/>
</dbReference>
<dbReference type="OMA" id="IRWTANE"/>
<evidence type="ECO:0000259" key="5">
    <source>
        <dbReference type="PROSITE" id="PS50011"/>
    </source>
</evidence>